<dbReference type="EC" id="3.5.4.26" evidence="15"/>
<organism evidence="20 21">
    <name type="scientific">Pseudobutyrivibrio xylanivorans</name>
    <dbReference type="NCBI Taxonomy" id="185007"/>
    <lineage>
        <taxon>Bacteria</taxon>
        <taxon>Bacillati</taxon>
        <taxon>Bacillota</taxon>
        <taxon>Clostridia</taxon>
        <taxon>Lachnospirales</taxon>
        <taxon>Lachnospiraceae</taxon>
        <taxon>Pseudobutyrivibrio</taxon>
    </lineage>
</organism>
<dbReference type="PANTHER" id="PTHR38011">
    <property type="entry name" value="DIHYDROFOLATE REDUCTASE FAMILY PROTEIN (AFU_ORTHOLOGUE AFUA_8G06820)"/>
    <property type="match status" value="1"/>
</dbReference>
<dbReference type="UniPathway" id="UPA00275">
    <property type="reaction ID" value="UER00401"/>
</dbReference>
<dbReference type="InterPro" id="IPR024072">
    <property type="entry name" value="DHFR-like_dom_sf"/>
</dbReference>
<keyword evidence="12" id="KW-0511">Multifunctional enzyme</keyword>
<dbReference type="AlphaFoldDB" id="A0A5P6VNY5"/>
<evidence type="ECO:0000256" key="2">
    <source>
        <dbReference type="ARBA" id="ARBA00004882"/>
    </source>
</evidence>
<feature type="binding site" evidence="17">
    <location>
        <position position="225"/>
    </location>
    <ligand>
        <name>NADP(+)</name>
        <dbReference type="ChEBI" id="CHEBI:58349"/>
    </ligand>
</feature>
<dbReference type="EMBL" id="CP043028">
    <property type="protein sequence ID" value="QFJ54386.1"/>
    <property type="molecule type" value="Genomic_DNA"/>
</dbReference>
<feature type="binding site" evidence="18">
    <location>
        <position position="87"/>
    </location>
    <ligand>
        <name>Zn(2+)</name>
        <dbReference type="ChEBI" id="CHEBI:29105"/>
        <note>catalytic</note>
    </ligand>
</feature>
<comment type="pathway">
    <text evidence="3 15">Cofactor biosynthesis; riboflavin biosynthesis; 5-amino-6-(D-ribitylamino)uracil from GTP: step 3/4.</text>
</comment>
<gene>
    <name evidence="20" type="primary">ribD</name>
    <name evidence="20" type="ORF">FXF36_05710</name>
</gene>
<dbReference type="GO" id="GO:0008835">
    <property type="term" value="F:diaminohydroxyphosphoribosylaminopyrimidine deaminase activity"/>
    <property type="evidence" value="ECO:0007669"/>
    <property type="project" value="UniProtKB-EC"/>
</dbReference>
<comment type="similarity">
    <text evidence="5 15">In the C-terminal section; belongs to the HTP reductase family.</text>
</comment>
<feature type="binding site" evidence="17">
    <location>
        <position position="203"/>
    </location>
    <ligand>
        <name>substrate</name>
    </ligand>
</feature>
<feature type="active site" description="Proton donor" evidence="16">
    <location>
        <position position="52"/>
    </location>
</feature>
<evidence type="ECO:0000256" key="16">
    <source>
        <dbReference type="PIRSR" id="PIRSR006769-1"/>
    </source>
</evidence>
<evidence type="ECO:0000256" key="13">
    <source>
        <dbReference type="ARBA" id="ARBA00049861"/>
    </source>
</evidence>
<dbReference type="NCBIfam" id="TIGR00227">
    <property type="entry name" value="ribD_Cterm"/>
    <property type="match status" value="1"/>
</dbReference>
<dbReference type="InterPro" id="IPR016192">
    <property type="entry name" value="APOBEC/CMP_deaminase_Zn-bd"/>
</dbReference>
<dbReference type="PROSITE" id="PS00903">
    <property type="entry name" value="CYT_DCMP_DEAMINASES_1"/>
    <property type="match status" value="1"/>
</dbReference>
<evidence type="ECO:0000256" key="1">
    <source>
        <dbReference type="ARBA" id="ARBA00002151"/>
    </source>
</evidence>
<evidence type="ECO:0000256" key="8">
    <source>
        <dbReference type="ARBA" id="ARBA00022801"/>
    </source>
</evidence>
<keyword evidence="11 15" id="KW-0560">Oxidoreductase</keyword>
<dbReference type="Proteomes" id="UP000327030">
    <property type="component" value="Chromosome 1"/>
</dbReference>
<dbReference type="InterPro" id="IPR002734">
    <property type="entry name" value="RibDG_C"/>
</dbReference>
<feature type="binding site" evidence="18">
    <location>
        <position position="78"/>
    </location>
    <ligand>
        <name>Zn(2+)</name>
        <dbReference type="ChEBI" id="CHEBI:29105"/>
        <note>catalytic</note>
    </ligand>
</feature>
<dbReference type="PROSITE" id="PS51747">
    <property type="entry name" value="CYT_DCMP_DEAMINASES_2"/>
    <property type="match status" value="1"/>
</dbReference>
<evidence type="ECO:0000256" key="6">
    <source>
        <dbReference type="ARBA" id="ARBA00022619"/>
    </source>
</evidence>
<dbReference type="InterPro" id="IPR016193">
    <property type="entry name" value="Cytidine_deaminase-like"/>
</dbReference>
<evidence type="ECO:0000256" key="15">
    <source>
        <dbReference type="PIRNR" id="PIRNR006769"/>
    </source>
</evidence>
<evidence type="ECO:0000256" key="11">
    <source>
        <dbReference type="ARBA" id="ARBA00023002"/>
    </source>
</evidence>
<evidence type="ECO:0000256" key="10">
    <source>
        <dbReference type="ARBA" id="ARBA00022857"/>
    </source>
</evidence>
<dbReference type="GO" id="GO:0008270">
    <property type="term" value="F:zinc ion binding"/>
    <property type="evidence" value="ECO:0007669"/>
    <property type="project" value="InterPro"/>
</dbReference>
<keyword evidence="10 15" id="KW-0521">NADP</keyword>
<dbReference type="Gene3D" id="3.40.140.10">
    <property type="entry name" value="Cytidine Deaminase, domain 2"/>
    <property type="match status" value="1"/>
</dbReference>
<proteinExistence type="inferred from homology"/>
<dbReference type="InterPro" id="IPR050765">
    <property type="entry name" value="Riboflavin_Biosynth_HTPR"/>
</dbReference>
<feature type="binding site" evidence="17">
    <location>
        <position position="207"/>
    </location>
    <ligand>
        <name>substrate</name>
    </ligand>
</feature>
<evidence type="ECO:0000256" key="18">
    <source>
        <dbReference type="PIRSR" id="PIRSR006769-3"/>
    </source>
</evidence>
<evidence type="ECO:0000256" key="4">
    <source>
        <dbReference type="ARBA" id="ARBA00005259"/>
    </source>
</evidence>
<dbReference type="EC" id="1.1.1.193" evidence="15"/>
<dbReference type="GO" id="GO:0050661">
    <property type="term" value="F:NADP binding"/>
    <property type="evidence" value="ECO:0007669"/>
    <property type="project" value="InterPro"/>
</dbReference>
<comment type="cofactor">
    <cofactor evidence="15 18">
        <name>Zn(2+)</name>
        <dbReference type="ChEBI" id="CHEBI:29105"/>
    </cofactor>
    <text evidence="15 18">Binds 1 zinc ion.</text>
</comment>
<evidence type="ECO:0000313" key="20">
    <source>
        <dbReference type="EMBL" id="QFJ54386.1"/>
    </source>
</evidence>
<dbReference type="GO" id="GO:0008703">
    <property type="term" value="F:5-amino-6-(5-phosphoribosylamino)uracil reductase activity"/>
    <property type="evidence" value="ECO:0007669"/>
    <property type="project" value="UniProtKB-EC"/>
</dbReference>
<evidence type="ECO:0000313" key="21">
    <source>
        <dbReference type="Proteomes" id="UP000327030"/>
    </source>
</evidence>
<protein>
    <recommendedName>
        <fullName evidence="15">Riboflavin biosynthesis protein RibD</fullName>
    </recommendedName>
    <domain>
        <recommendedName>
            <fullName evidence="15">Diaminohydroxyphosphoribosylaminopyrimidine deaminase</fullName>
            <shortName evidence="15">DRAP deaminase</shortName>
            <ecNumber evidence="15">3.5.4.26</ecNumber>
        </recommendedName>
        <alternativeName>
            <fullName evidence="15">Riboflavin-specific deaminase</fullName>
        </alternativeName>
    </domain>
    <domain>
        <recommendedName>
            <fullName evidence="15">5-amino-6-(5-phosphoribosylamino)uracil reductase</fullName>
            <ecNumber evidence="15">1.1.1.193</ecNumber>
        </recommendedName>
        <alternativeName>
            <fullName evidence="15">HTP reductase</fullName>
        </alternativeName>
    </domain>
</protein>
<comment type="pathway">
    <text evidence="2 15">Cofactor biosynthesis; riboflavin biosynthesis; 5-amino-6-(D-ribitylamino)uracil from GTP: step 2/4.</text>
</comment>
<dbReference type="KEGG" id="pxv:FXF36_05710"/>
<dbReference type="SUPFAM" id="SSF53597">
    <property type="entry name" value="Dihydrofolate reductase-like"/>
    <property type="match status" value="1"/>
</dbReference>
<feature type="binding site" evidence="17">
    <location>
        <position position="199"/>
    </location>
    <ligand>
        <name>NADP(+)</name>
        <dbReference type="ChEBI" id="CHEBI:58349"/>
    </ligand>
</feature>
<dbReference type="Pfam" id="PF01872">
    <property type="entry name" value="RibD_C"/>
    <property type="match status" value="1"/>
</dbReference>
<dbReference type="GO" id="GO:0009231">
    <property type="term" value="P:riboflavin biosynthetic process"/>
    <property type="evidence" value="ECO:0007669"/>
    <property type="project" value="UniProtKB-UniPathway"/>
</dbReference>
<dbReference type="FunFam" id="3.40.140.10:FF:000025">
    <property type="entry name" value="Riboflavin biosynthesis protein RibD"/>
    <property type="match status" value="1"/>
</dbReference>
<dbReference type="Pfam" id="PF00383">
    <property type="entry name" value="dCMP_cyt_deam_1"/>
    <property type="match status" value="1"/>
</dbReference>
<evidence type="ECO:0000259" key="19">
    <source>
        <dbReference type="PROSITE" id="PS51747"/>
    </source>
</evidence>
<dbReference type="RefSeq" id="WP_151622879.1">
    <property type="nucleotide sequence ID" value="NZ_CP043028.1"/>
</dbReference>
<comment type="function">
    <text evidence="1 15">Converts 2,5-diamino-6-(ribosylamino)-4(3h)-pyrimidinone 5'-phosphate into 5-amino-6-(ribosylamino)-2,4(1h,3h)-pyrimidinedione 5'-phosphate.</text>
</comment>
<feature type="binding site" evidence="17">
    <location>
        <begin position="298"/>
        <end position="304"/>
    </location>
    <ligand>
        <name>NADP(+)</name>
        <dbReference type="ChEBI" id="CHEBI:58349"/>
    </ligand>
</feature>
<accession>A0A5P6VNY5</accession>
<dbReference type="NCBIfam" id="TIGR00326">
    <property type="entry name" value="eubact_ribD"/>
    <property type="match status" value="1"/>
</dbReference>
<feature type="binding site" evidence="17">
    <location>
        <position position="296"/>
    </location>
    <ligand>
        <name>substrate</name>
    </ligand>
</feature>
<feature type="binding site" evidence="17">
    <location>
        <position position="157"/>
    </location>
    <ligand>
        <name>NADP(+)</name>
        <dbReference type="ChEBI" id="CHEBI:58349"/>
    </ligand>
</feature>
<dbReference type="PANTHER" id="PTHR38011:SF7">
    <property type="entry name" value="2,5-DIAMINO-6-RIBOSYLAMINO-4(3H)-PYRIMIDINONE 5'-PHOSPHATE REDUCTASE"/>
    <property type="match status" value="1"/>
</dbReference>
<feature type="binding site" evidence="17">
    <location>
        <position position="210"/>
    </location>
    <ligand>
        <name>substrate</name>
    </ligand>
</feature>
<keyword evidence="7 15" id="KW-0479">Metal-binding</keyword>
<evidence type="ECO:0000256" key="7">
    <source>
        <dbReference type="ARBA" id="ARBA00022723"/>
    </source>
</evidence>
<dbReference type="InterPro" id="IPR002125">
    <property type="entry name" value="CMP_dCMP_dom"/>
</dbReference>
<dbReference type="SUPFAM" id="SSF53927">
    <property type="entry name" value="Cytidine deaminase-like"/>
    <property type="match status" value="1"/>
</dbReference>
<feature type="binding site" evidence="17">
    <location>
        <position position="171"/>
    </location>
    <ligand>
        <name>substrate</name>
    </ligand>
</feature>
<dbReference type="OrthoDB" id="9800865at2"/>
<name>A0A5P6VNY5_PSEXY</name>
<comment type="catalytic activity">
    <reaction evidence="14 15">
        <text>2,5-diamino-6-hydroxy-4-(5-phosphoribosylamino)-pyrimidine + H2O + H(+) = 5-amino-6-(5-phospho-D-ribosylamino)uracil + NH4(+)</text>
        <dbReference type="Rhea" id="RHEA:21868"/>
        <dbReference type="ChEBI" id="CHEBI:15377"/>
        <dbReference type="ChEBI" id="CHEBI:15378"/>
        <dbReference type="ChEBI" id="CHEBI:28938"/>
        <dbReference type="ChEBI" id="CHEBI:58453"/>
        <dbReference type="ChEBI" id="CHEBI:58614"/>
        <dbReference type="EC" id="3.5.4.26"/>
    </reaction>
</comment>
<feature type="domain" description="CMP/dCMP-type deaminase" evidence="19">
    <location>
        <begin position="1"/>
        <end position="126"/>
    </location>
</feature>
<evidence type="ECO:0000256" key="3">
    <source>
        <dbReference type="ARBA" id="ARBA00004910"/>
    </source>
</evidence>
<keyword evidence="8 15" id="KW-0378">Hydrolase</keyword>
<dbReference type="PIRSF" id="PIRSF006769">
    <property type="entry name" value="RibD"/>
    <property type="match status" value="1"/>
</dbReference>
<dbReference type="Gene3D" id="3.40.430.10">
    <property type="entry name" value="Dihydrofolate Reductase, subunit A"/>
    <property type="match status" value="1"/>
</dbReference>
<dbReference type="CDD" id="cd01284">
    <property type="entry name" value="Riboflavin_deaminase-reductase"/>
    <property type="match status" value="1"/>
</dbReference>
<feature type="binding site" evidence="17">
    <location>
        <position position="187"/>
    </location>
    <ligand>
        <name>substrate</name>
    </ligand>
</feature>
<sequence>MEDKYYMERALALAEQGAGFVNPNPMVGAVIVKDSQIIGEGYHEKYGGLHAERNALKDCKEKGNNPKGATMYVTLEPCCHYGKTPPCTEAIIESGIERVVIGTLDVNPVVAGKGAQILRDNGIRVEVGMLENECKKLNRVFNKYMSTKLPYVVMKYAMTADGKIATASGESKWITGDAARENVHRLRKNLSGIMVGVSTVIIDNPSLDCRLDEPSNNPVRIICDSYLRTPINSKIVETASEIKTIIATSSENESRIAEYEKAGCTVLKLPRTENGIDLNSLMVELGNMGIDSILLEGGGTINFSALESKIVDEIHIHMAPKIFGGNSKSPVEGLGISDINDAIKLNPINTTWAGDDLIIENEVIY</sequence>
<dbReference type="InterPro" id="IPR011549">
    <property type="entry name" value="RibD_C"/>
</dbReference>
<reference evidence="21" key="1">
    <citation type="submission" date="2019-08" db="EMBL/GenBank/DDBJ databases">
        <title>Complete Genome Sequence of the Polysaccharide-Degrading Rumen Bacterium Pseudobutyrivibrio xylanivorans MA3014.</title>
        <authorList>
            <person name="Palevich N."/>
            <person name="Maclean P.H."/>
            <person name="Kelly W.J."/>
            <person name="Leahy S.C."/>
            <person name="Rakonjac J."/>
            <person name="Attwood G.T."/>
        </authorList>
    </citation>
    <scope>NUCLEOTIDE SEQUENCE [LARGE SCALE GENOMIC DNA]</scope>
    <source>
        <strain evidence="21">MA3014</strain>
    </source>
</reference>
<keyword evidence="6 15" id="KW-0686">Riboflavin biosynthesis</keyword>
<dbReference type="InterPro" id="IPR004794">
    <property type="entry name" value="Eubact_RibD"/>
</dbReference>
<evidence type="ECO:0000256" key="12">
    <source>
        <dbReference type="ARBA" id="ARBA00023268"/>
    </source>
</evidence>
<comment type="catalytic activity">
    <reaction evidence="13 15">
        <text>5-amino-6-(5-phospho-D-ribitylamino)uracil + NADP(+) = 5-amino-6-(5-phospho-D-ribosylamino)uracil + NADPH + H(+)</text>
        <dbReference type="Rhea" id="RHEA:17845"/>
        <dbReference type="ChEBI" id="CHEBI:15378"/>
        <dbReference type="ChEBI" id="CHEBI:57783"/>
        <dbReference type="ChEBI" id="CHEBI:58349"/>
        <dbReference type="ChEBI" id="CHEBI:58421"/>
        <dbReference type="ChEBI" id="CHEBI:58453"/>
        <dbReference type="EC" id="1.1.1.193"/>
    </reaction>
</comment>
<evidence type="ECO:0000256" key="14">
    <source>
        <dbReference type="ARBA" id="ARBA00049886"/>
    </source>
</evidence>
<feature type="binding site" evidence="18">
    <location>
        <position position="50"/>
    </location>
    <ligand>
        <name>Zn(2+)</name>
        <dbReference type="ChEBI" id="CHEBI:29105"/>
        <note>catalytic</note>
    </ligand>
</feature>
<comment type="similarity">
    <text evidence="4 15">In the N-terminal section; belongs to the cytidine and deoxycytidylate deaminase family.</text>
</comment>
<feature type="binding site" evidence="17">
    <location>
        <position position="173"/>
    </location>
    <ligand>
        <name>NADP(+)</name>
        <dbReference type="ChEBI" id="CHEBI:58349"/>
    </ligand>
</feature>
<keyword evidence="9 15" id="KW-0862">Zinc</keyword>
<evidence type="ECO:0000256" key="17">
    <source>
        <dbReference type="PIRSR" id="PIRSR006769-2"/>
    </source>
</evidence>
<evidence type="ECO:0000256" key="9">
    <source>
        <dbReference type="ARBA" id="ARBA00022833"/>
    </source>
</evidence>
<evidence type="ECO:0000256" key="5">
    <source>
        <dbReference type="ARBA" id="ARBA00007417"/>
    </source>
</evidence>